<keyword evidence="4" id="KW-1185">Reference proteome</keyword>
<dbReference type="InterPro" id="IPR002110">
    <property type="entry name" value="Ankyrin_rpt"/>
</dbReference>
<dbReference type="Pfam" id="PF15112">
    <property type="entry name" value="DUF4559"/>
    <property type="match status" value="1"/>
</dbReference>
<reference evidence="3" key="1">
    <citation type="journal article" date="2021" name="Genome Biol. Evol.">
        <title>A High-Quality Reference Genome for a Parasitic Bivalve with Doubly Uniparental Inheritance (Bivalvia: Unionida).</title>
        <authorList>
            <person name="Smith C.H."/>
        </authorList>
    </citation>
    <scope>NUCLEOTIDE SEQUENCE</scope>
    <source>
        <strain evidence="3">CHS0354</strain>
    </source>
</reference>
<evidence type="ECO:0000313" key="3">
    <source>
        <dbReference type="EMBL" id="KAK3589419.1"/>
    </source>
</evidence>
<proteinExistence type="predicted"/>
<reference evidence="3" key="3">
    <citation type="submission" date="2023-05" db="EMBL/GenBank/DDBJ databases">
        <authorList>
            <person name="Smith C.H."/>
        </authorList>
    </citation>
    <scope>NUCLEOTIDE SEQUENCE</scope>
    <source>
        <strain evidence="3">CHS0354</strain>
        <tissue evidence="3">Mantle</tissue>
    </source>
</reference>
<dbReference type="InterPro" id="IPR049050">
    <property type="entry name" value="nSTAND3"/>
</dbReference>
<dbReference type="EMBL" id="JAEAOA010001266">
    <property type="protein sequence ID" value="KAK3589419.1"/>
    <property type="molecule type" value="Genomic_DNA"/>
</dbReference>
<keyword evidence="1" id="KW-0175">Coiled coil</keyword>
<evidence type="ECO:0000259" key="2">
    <source>
        <dbReference type="Pfam" id="PF20720"/>
    </source>
</evidence>
<dbReference type="PANTHER" id="PTHR35083:SF1">
    <property type="entry name" value="RGD1565685 PROTEIN"/>
    <property type="match status" value="1"/>
</dbReference>
<protein>
    <recommendedName>
        <fullName evidence="2">Novel STAND NTPase 3 domain-containing protein</fullName>
    </recommendedName>
</protein>
<accession>A0AAE0SCL1</accession>
<feature type="coiled-coil region" evidence="1">
    <location>
        <begin position="384"/>
        <end position="427"/>
    </location>
</feature>
<organism evidence="3 4">
    <name type="scientific">Potamilus streckersoni</name>
    <dbReference type="NCBI Taxonomy" id="2493646"/>
    <lineage>
        <taxon>Eukaryota</taxon>
        <taxon>Metazoa</taxon>
        <taxon>Spiralia</taxon>
        <taxon>Lophotrochozoa</taxon>
        <taxon>Mollusca</taxon>
        <taxon>Bivalvia</taxon>
        <taxon>Autobranchia</taxon>
        <taxon>Heteroconchia</taxon>
        <taxon>Palaeoheterodonta</taxon>
        <taxon>Unionida</taxon>
        <taxon>Unionoidea</taxon>
        <taxon>Unionidae</taxon>
        <taxon>Ambleminae</taxon>
        <taxon>Lampsilini</taxon>
        <taxon>Potamilus</taxon>
    </lineage>
</organism>
<evidence type="ECO:0000313" key="4">
    <source>
        <dbReference type="Proteomes" id="UP001195483"/>
    </source>
</evidence>
<dbReference type="SMART" id="SM00248">
    <property type="entry name" value="ANK"/>
    <property type="match status" value="10"/>
</dbReference>
<dbReference type="Proteomes" id="UP001195483">
    <property type="component" value="Unassembled WGS sequence"/>
</dbReference>
<name>A0AAE0SCL1_9BIVA</name>
<gene>
    <name evidence="3" type="ORF">CHS0354_020748</name>
</gene>
<feature type="domain" description="Novel STAND NTPase 3" evidence="2">
    <location>
        <begin position="433"/>
        <end position="583"/>
    </location>
</feature>
<evidence type="ECO:0000256" key="1">
    <source>
        <dbReference type="SAM" id="Coils"/>
    </source>
</evidence>
<dbReference type="InterPro" id="IPR027897">
    <property type="entry name" value="DUF4559"/>
</dbReference>
<comment type="caution">
    <text evidence="3">The sequence shown here is derived from an EMBL/GenBank/DDBJ whole genome shotgun (WGS) entry which is preliminary data.</text>
</comment>
<feature type="coiled-coil region" evidence="1">
    <location>
        <begin position="256"/>
        <end position="290"/>
    </location>
</feature>
<reference evidence="3" key="2">
    <citation type="journal article" date="2021" name="Genome Biol. Evol.">
        <title>Developing a high-quality reference genome for a parasitic bivalve with doubly uniparental inheritance (Bivalvia: Unionida).</title>
        <authorList>
            <person name="Smith C.H."/>
        </authorList>
    </citation>
    <scope>NUCLEOTIDE SEQUENCE</scope>
    <source>
        <strain evidence="3">CHS0354</strain>
        <tissue evidence="3">Mantle</tissue>
    </source>
</reference>
<dbReference type="SUPFAM" id="SSF48403">
    <property type="entry name" value="Ankyrin repeat"/>
    <property type="match status" value="4"/>
</dbReference>
<sequence length="2017" mass="231243">MAAQDPTDIVKDKEYSNWLKLTLALYYMKSGLHTFIQDEVNCLHETLVNKIYVGKKVSHNLCTICHASLAKRKNRKWTFPKNCKFCNRWFDELLALHTNSTSEKIYWNNSDVPSWPFKPWECAKVFMPRGQQPSNVGPVHCDAQALLMLLGNCKHFQPKLSLQGQSLPHAISVIRNKVIHDGEMKISDADRRNYLQQIIQLLEDPIILKSNKDCKDAVSKIRKIDNDSLDISFNLEFEMTALRSAVNECRLQLGVQEKTLDTVNSLKEEYEQLSRRLVDFENRLDTIEMDVQSSKMQTDTVLTLHGVRLDTIERDVQSSKMQTDTVLTLHGVRLDTIERDVQSSKMQTDTVLTLHGVRLDTIERDVQSSKMQTDTVLTLHGVRLDTIEENMQSVGTELQKLKTSESRNEESAELKQLKQSTENLLDTVRQIPFVPTKQAEKVRCHLQQHNWVTIQGNPGEGKTRTALKLLDEFGVYGRRVLVRRPIDWMKVDTKYVDFVFIEDIFGRFDLESNYLEEWLGYLQDIEKHNMVKLKVVITTRADILSKSLSKLGMLKFFRKNNVKILSSEKLENYEKKNMLESMLNNRTRNIDNELLFQCCQNFKGPLGFPQCCSLFSGEEDLFKKGPEFFSKPEEFFHENIKIYTKQNLLLFAFLFCNEGSFQEEIISPGPMPQENVEQLQDLAHWLGLKDDIPLTTLLRNQRCYYSGVYIERSGPCIRFTHATIYEAVGNVLAKEAPEIVIKYCSTDFLFQRMHYENDHTDGTDQICISDSLNGMLADRIISKELEKLNNERFAHFSYLNHREFVKIFSEKLSHVNKTEKFLRIESSRYMNDGNKQLDGICSTILQHCLRRNPETDSVTVMFLFDTFLKFLSCAKSCGCWKCVETQNLLELSLYYGHFDITQKLLELKAVLTPVSLCNAARHDNEKIVQFILENLKRGGKFDPREELVKMSLYRAFISGSWSVVDLLLKEGILLDIENLERTVREGNYTAVAAVIKHLKSNGHWPNADKSNRIDVNLPTSLGIPIVLKVAYCLEKYDVADLLVKEGVHVEMHMLHSVVKDCSSEAVKEMVKLLKGGNKWDPQSKWALKAMKVCTSLESFIDGQEEKVKLLCNEGMTFLSIHSLPYLVCYKPSSAKKLVQFLIDKETWVTQSFVCKVKALENVFMYERNELFELLISNGVKLTMESLPNLVKRASDESNVISTVIQHLKVHNNWEPYSPLASMALLEAITWKKKCIRNLLKREGCNISQKHLPCDLMKLVTQTSENNAGEPFEEFDDLNEKKEKMSNTDATEALQEAFMFENARWCNQLIKGGVALSTKDLFEVVWRASDNAIINIVKHLKEKKTWKANSEHASGSLMVLFIRQKTKLCDLLIEEGVTLDMSNLAGIVQFASDSVINTVINYLKDKKKLDPKSNGALHALNQAIRKGRTELCELLFREGFRNGMTDLPDVVKITSDDFIIKVINHLKDTMEWDPKSSAAFDALEWACRDGRTDLCNRLLQEGVRNSMRDLCDVIRVKNTSQVCIMEVIRYLKVTMEWDPESSAALDALKWACRDGRTDLCELLFHEGVRNSMIDLLDVVKYTSDNFIIKVINHLKDTLEWDPKSSAAIDALQWACRKGRTDLCELLFQEGVRNSMIDLPVVVKTSHDFIIKMINHLKVTMEWDPKSSAAFDALKWACRDGRTDLCDLLLQEGVRNNMRDLPDLIQVKNTSQVCIMEVIRHLKVTMEWDPESSAALDALKWACRDGRTDLCELLFQEGVRNRMIDLPVVVKTSHDFIIKVINHLKVAMEWDPKSSAAFDALEWACREGRTDLCDLLLQEGVRNSMRDLPDLIQVKNTSQVCIMEVIKHLKVTMEWDPKSSAALDTLKWAYRDGRTDLCELLFQEGVRNRMIDLPVVVKYASDDFIIKVINHLKDTMEWDPKLPAALAALKWACRNGRSDLCELLLQEGVGISMKDLPVAVNTSHDFFIKVIKHLKVTKEWNPKLPAALAALKLACRNGRSDLCELLLQEGVGINPFITK</sequence>
<dbReference type="Pfam" id="PF20720">
    <property type="entry name" value="nSTAND3"/>
    <property type="match status" value="1"/>
</dbReference>
<dbReference type="Gene3D" id="1.25.40.20">
    <property type="entry name" value="Ankyrin repeat-containing domain"/>
    <property type="match status" value="2"/>
</dbReference>
<dbReference type="PANTHER" id="PTHR35083">
    <property type="entry name" value="RGD1565685 PROTEIN"/>
    <property type="match status" value="1"/>
</dbReference>
<dbReference type="InterPro" id="IPR036770">
    <property type="entry name" value="Ankyrin_rpt-contain_sf"/>
</dbReference>